<dbReference type="Pfam" id="PF07500">
    <property type="entry name" value="TFIIS_M"/>
    <property type="match status" value="1"/>
</dbReference>
<evidence type="ECO:0000256" key="4">
    <source>
        <dbReference type="PROSITE-ProRule" id="PRU00146"/>
    </source>
</evidence>
<feature type="compositionally biased region" description="Basic residues" evidence="5">
    <location>
        <begin position="2439"/>
        <end position="2455"/>
    </location>
</feature>
<dbReference type="Pfam" id="PF00628">
    <property type="entry name" value="PHD"/>
    <property type="match status" value="1"/>
</dbReference>
<dbReference type="CDD" id="cd15552">
    <property type="entry name" value="PHD_PHF3_like"/>
    <property type="match status" value="1"/>
</dbReference>
<feature type="compositionally biased region" description="Low complexity" evidence="5">
    <location>
        <begin position="1255"/>
        <end position="1266"/>
    </location>
</feature>
<dbReference type="GO" id="GO:0008270">
    <property type="term" value="F:zinc ion binding"/>
    <property type="evidence" value="ECO:0007669"/>
    <property type="project" value="UniProtKB-KW"/>
</dbReference>
<feature type="compositionally biased region" description="Basic and acidic residues" evidence="5">
    <location>
        <begin position="485"/>
        <end position="511"/>
    </location>
</feature>
<feature type="compositionally biased region" description="Basic and acidic residues" evidence="5">
    <location>
        <begin position="691"/>
        <end position="849"/>
    </location>
</feature>
<feature type="region of interest" description="Disordered" evidence="5">
    <location>
        <begin position="2241"/>
        <end position="2270"/>
    </location>
</feature>
<dbReference type="PROSITE" id="PS01359">
    <property type="entry name" value="ZF_PHD_1"/>
    <property type="match status" value="1"/>
</dbReference>
<feature type="compositionally biased region" description="Basic and acidic residues" evidence="5">
    <location>
        <begin position="561"/>
        <end position="583"/>
    </location>
</feature>
<evidence type="ECO:0000313" key="8">
    <source>
        <dbReference type="EMBL" id="CAL1288413.1"/>
    </source>
</evidence>
<dbReference type="GO" id="GO:0006351">
    <property type="term" value="P:DNA-templated transcription"/>
    <property type="evidence" value="ECO:0007669"/>
    <property type="project" value="InterPro"/>
</dbReference>
<proteinExistence type="predicted"/>
<feature type="compositionally biased region" description="Basic and acidic residues" evidence="5">
    <location>
        <begin position="956"/>
        <end position="965"/>
    </location>
</feature>
<organism evidence="8 9">
    <name type="scientific">Larinioides sclopetarius</name>
    <dbReference type="NCBI Taxonomy" id="280406"/>
    <lineage>
        <taxon>Eukaryota</taxon>
        <taxon>Metazoa</taxon>
        <taxon>Ecdysozoa</taxon>
        <taxon>Arthropoda</taxon>
        <taxon>Chelicerata</taxon>
        <taxon>Arachnida</taxon>
        <taxon>Araneae</taxon>
        <taxon>Araneomorphae</taxon>
        <taxon>Entelegynae</taxon>
        <taxon>Araneoidea</taxon>
        <taxon>Araneidae</taxon>
        <taxon>Larinioides</taxon>
    </lineage>
</organism>
<reference evidence="8 9" key="1">
    <citation type="submission" date="2024-04" db="EMBL/GenBank/DDBJ databases">
        <authorList>
            <person name="Rising A."/>
            <person name="Reimegard J."/>
            <person name="Sonavane S."/>
            <person name="Akerstrom W."/>
            <person name="Nylinder S."/>
            <person name="Hedman E."/>
            <person name="Kallberg Y."/>
        </authorList>
    </citation>
    <scope>NUCLEOTIDE SEQUENCE [LARGE SCALE GENOMIC DNA]</scope>
</reference>
<protein>
    <recommendedName>
        <fullName evidence="10">Death-inducer obliterator 1</fullName>
    </recommendedName>
</protein>
<evidence type="ECO:0000256" key="5">
    <source>
        <dbReference type="SAM" id="MobiDB-lite"/>
    </source>
</evidence>
<evidence type="ECO:0000256" key="3">
    <source>
        <dbReference type="ARBA" id="ARBA00022833"/>
    </source>
</evidence>
<feature type="compositionally biased region" description="Basic and acidic residues" evidence="5">
    <location>
        <begin position="405"/>
        <end position="435"/>
    </location>
</feature>
<feature type="domain" description="TFIIS central" evidence="7">
    <location>
        <begin position="1459"/>
        <end position="1579"/>
    </location>
</feature>
<feature type="region of interest" description="Disordered" evidence="5">
    <location>
        <begin position="1007"/>
        <end position="1071"/>
    </location>
</feature>
<feature type="region of interest" description="Disordered" evidence="5">
    <location>
        <begin position="1420"/>
        <end position="1455"/>
    </location>
</feature>
<feature type="compositionally biased region" description="Basic and acidic residues" evidence="5">
    <location>
        <begin position="1980"/>
        <end position="1990"/>
    </location>
</feature>
<dbReference type="PROSITE" id="PS50016">
    <property type="entry name" value="ZF_PHD_2"/>
    <property type="match status" value="1"/>
</dbReference>
<feature type="compositionally biased region" description="Basic and acidic residues" evidence="5">
    <location>
        <begin position="983"/>
        <end position="993"/>
    </location>
</feature>
<evidence type="ECO:0000313" key="9">
    <source>
        <dbReference type="Proteomes" id="UP001497382"/>
    </source>
</evidence>
<feature type="compositionally biased region" description="Basic and acidic residues" evidence="5">
    <location>
        <begin position="665"/>
        <end position="684"/>
    </location>
</feature>
<dbReference type="Gene3D" id="1.10.472.30">
    <property type="entry name" value="Transcription elongation factor S-II, central domain"/>
    <property type="match status" value="1"/>
</dbReference>
<feature type="region of interest" description="Disordered" evidence="5">
    <location>
        <begin position="561"/>
        <end position="595"/>
    </location>
</feature>
<dbReference type="InterPro" id="IPR001965">
    <property type="entry name" value="Znf_PHD"/>
</dbReference>
<keyword evidence="9" id="KW-1185">Reference proteome</keyword>
<feature type="region of interest" description="Disordered" evidence="5">
    <location>
        <begin position="140"/>
        <end position="243"/>
    </location>
</feature>
<keyword evidence="2 4" id="KW-0863">Zinc-finger</keyword>
<dbReference type="InterPro" id="IPR019786">
    <property type="entry name" value="Zinc_finger_PHD-type_CS"/>
</dbReference>
<dbReference type="SUPFAM" id="SSF57903">
    <property type="entry name" value="FYVE/PHD zinc finger"/>
    <property type="match status" value="1"/>
</dbReference>
<feature type="compositionally biased region" description="Polar residues" evidence="5">
    <location>
        <begin position="1285"/>
        <end position="1304"/>
    </location>
</feature>
<feature type="region of interest" description="Disordered" evidence="5">
    <location>
        <begin position="405"/>
        <end position="549"/>
    </location>
</feature>
<feature type="region of interest" description="Disordered" evidence="5">
    <location>
        <begin position="1904"/>
        <end position="2018"/>
    </location>
</feature>
<dbReference type="InterPro" id="IPR003618">
    <property type="entry name" value="TFIIS_cen_dom"/>
</dbReference>
<dbReference type="InterPro" id="IPR019787">
    <property type="entry name" value="Znf_PHD-finger"/>
</dbReference>
<feature type="region of interest" description="Disordered" evidence="5">
    <location>
        <begin position="1233"/>
        <end position="1304"/>
    </location>
</feature>
<dbReference type="GO" id="GO:0005634">
    <property type="term" value="C:nucleus"/>
    <property type="evidence" value="ECO:0007669"/>
    <property type="project" value="TreeGrafter"/>
</dbReference>
<feature type="region of interest" description="Disordered" evidence="5">
    <location>
        <begin position="2123"/>
        <end position="2171"/>
    </location>
</feature>
<keyword evidence="1" id="KW-0479">Metal-binding</keyword>
<comment type="caution">
    <text evidence="8">The sequence shown here is derived from an EMBL/GenBank/DDBJ whole genome shotgun (WGS) entry which is preliminary data.</text>
</comment>
<dbReference type="PANTHER" id="PTHR11477:SF51">
    <property type="entry name" value="PROTEIN PARTNER OF SNF, ISOFORM B"/>
    <property type="match status" value="1"/>
</dbReference>
<feature type="compositionally biased region" description="Basic and acidic residues" evidence="5">
    <location>
        <begin position="1428"/>
        <end position="1455"/>
    </location>
</feature>
<dbReference type="InterPro" id="IPR036575">
    <property type="entry name" value="TFIIS_cen_dom_sf"/>
</dbReference>
<evidence type="ECO:0008006" key="10">
    <source>
        <dbReference type="Google" id="ProtNLM"/>
    </source>
</evidence>
<evidence type="ECO:0000256" key="1">
    <source>
        <dbReference type="ARBA" id="ARBA00022723"/>
    </source>
</evidence>
<feature type="domain" description="PHD-type" evidence="6">
    <location>
        <begin position="1072"/>
        <end position="1126"/>
    </location>
</feature>
<feature type="region of interest" description="Disordered" evidence="5">
    <location>
        <begin position="938"/>
        <end position="995"/>
    </location>
</feature>
<feature type="compositionally biased region" description="Polar residues" evidence="5">
    <location>
        <begin position="473"/>
        <end position="482"/>
    </location>
</feature>
<feature type="compositionally biased region" description="Acidic residues" evidence="5">
    <location>
        <begin position="1057"/>
        <end position="1068"/>
    </location>
</feature>
<dbReference type="SMART" id="SM00510">
    <property type="entry name" value="TFS2M"/>
    <property type="match status" value="1"/>
</dbReference>
<dbReference type="Pfam" id="PF07744">
    <property type="entry name" value="SPOC"/>
    <property type="match status" value="1"/>
</dbReference>
<gene>
    <name evidence="8" type="ORF">LARSCL_LOCUS15331</name>
</gene>
<feature type="region of interest" description="Disordered" evidence="5">
    <location>
        <begin position="616"/>
        <end position="863"/>
    </location>
</feature>
<name>A0AAV2AWI4_9ARAC</name>
<feature type="compositionally biased region" description="Basic and acidic residues" evidence="5">
    <location>
        <begin position="1045"/>
        <end position="1056"/>
    </location>
</feature>
<dbReference type="EMBL" id="CAXIEN010000231">
    <property type="protein sequence ID" value="CAL1288413.1"/>
    <property type="molecule type" value="Genomic_DNA"/>
</dbReference>
<accession>A0AAV2AWI4</accession>
<feature type="compositionally biased region" description="Low complexity" evidence="5">
    <location>
        <begin position="151"/>
        <end position="243"/>
    </location>
</feature>
<dbReference type="Proteomes" id="UP001497382">
    <property type="component" value="Unassembled WGS sequence"/>
</dbReference>
<dbReference type="InterPro" id="IPR011011">
    <property type="entry name" value="Znf_FYVE_PHD"/>
</dbReference>
<dbReference type="SUPFAM" id="SSF46942">
    <property type="entry name" value="Elongation factor TFIIS domain 2"/>
    <property type="match status" value="1"/>
</dbReference>
<dbReference type="PROSITE" id="PS51321">
    <property type="entry name" value="TFIIS_CENTRAL"/>
    <property type="match status" value="1"/>
</dbReference>
<evidence type="ECO:0000259" key="7">
    <source>
        <dbReference type="PROSITE" id="PS51321"/>
    </source>
</evidence>
<evidence type="ECO:0000256" key="2">
    <source>
        <dbReference type="ARBA" id="ARBA00022771"/>
    </source>
</evidence>
<feature type="compositionally biased region" description="Polar residues" evidence="5">
    <location>
        <begin position="1238"/>
        <end position="1254"/>
    </location>
</feature>
<dbReference type="SMART" id="SM00249">
    <property type="entry name" value="PHD"/>
    <property type="match status" value="1"/>
</dbReference>
<dbReference type="InterPro" id="IPR012921">
    <property type="entry name" value="SPOC_C"/>
</dbReference>
<feature type="compositionally biased region" description="Basic and acidic residues" evidence="5">
    <location>
        <begin position="1927"/>
        <end position="1936"/>
    </location>
</feature>
<feature type="compositionally biased region" description="Basic and acidic residues" evidence="5">
    <location>
        <begin position="2407"/>
        <end position="2421"/>
    </location>
</feature>
<keyword evidence="3" id="KW-0862">Zinc</keyword>
<feature type="compositionally biased region" description="Basic and acidic residues" evidence="5">
    <location>
        <begin position="447"/>
        <end position="458"/>
    </location>
</feature>
<feature type="region of interest" description="Disordered" evidence="5">
    <location>
        <begin position="2352"/>
        <end position="2455"/>
    </location>
</feature>
<sequence>MNMTTEKSKNLLMNVSKDEMDTIDEILQSRQSEMIPDKKTGKLPVASRSFISGSPKLNFPISVLIQASGVLNELNAIRKQNETGAESAASDDGNDVDGNFSYEKTPESLEDLILLEHNYAVKYFPILKSKETDNALEDEAQEKCDTKEVSESSSIPEVSESSTISEVPESTSISEVPESSSISEVPESSSISEVPESCSISEVPKSSSISEVPKSSSISEVPRSSSIPEVPESSSISEVSKTISISKAPEISGISKVPEITSISKVPETSSISAVPEVSSISKVPKISSISEVPEVCTISPPVRRSKRQIEKLERELVAAANVDLLDHEVPKEKLVKNEEKKLDDKDTKSLKIESNMNSDIKVSNYKSFAEFKKRHLKVVVEDCKNMKTESEFVPVVLSKSTEEILHDSVDNKCKNDSAINDKDIPNSKHPEPQAKSKYLRKTKIHKSADVESDEKSNVHSPHVKKKKYLNLIPNSNDSAPKQSPECEEKSDKSVNKNVFKDKKNNIEHIKQKNHTHLGKKRKKHASSSEKLPSNPDVHQVTDSPVSKRKKCVSFSEDLLLSDKPEAIPRKQRISSDSKESHQKGAVSSPVISTTPIPKVHKKKILRRDSLRLINDDGPALFSQPDVMIKVSTDDNANKKDEKETDSSDRLNKMKTTDMIAVKNSLKENQEIKEKQMLKDKSDNNKLSMKTKPEKEETIKVMLEERDKQSSKLKQEDKGKQSLKQQDKGKQALKLEDNGKQVLKQGEKEKQAFKEDNEKQDDKEQQALKQEDKEKEESKQGKQELKVKNKEEERQIKQGKKERQILNQDEKEKQVLKQNESKLNHEENQTPKILEEKLTEEHLEEKPTEEYGEENQEEIEKHDEEKLVCNDENNYDHQIKFSDNLQDTEREFEQQEMQHSYNNFTNIEAFLESSKFHATVQEVEENDSEDLKCIGEFTVEAPENVTDNKSSPKGALKHDSDEKPVESISNSESESRMLPLTRNNEEPKLIPERKSRRLIKKKEFFGYTSDSSDSKRVSAAKNKRTNVDKPTARGRRSNVKNKNVSRNEDRNGHLEEDISTDQDSSEEDDPKKLWCICRKPHNSRFMIQCDKCEDWFHGSCVGVTKQYGRQLEKQKKEWNCPNCRLKGESSPQKAEKSSKQAADIESPNEKNSKTDLEDELDNRKKPLLHNMNMLNSTNLENNKMPIPDVKNLHSLAVDQLPSNEISLKKEKAHSNLVEKSDKISKVKVLKQLSQQKSPAASKQNLSSNLKTPNDSLKLSSSSKQSSFTNAKSDVSPKSPVLPKQPLSNSQNASPNKKTNTVKAVSRISGKSTSVFLDPKRKLTNALKEKDEVIKKKQSCVNCQSEARANSCYCSDECIEKYAALFLKTLQNKGNLKGPEFDSQRLIVLNRLNGNLINDHGPTAGEIVSWLKSNPSFIITGSSNTSSSTKKDASSQKKEAESSSSSERKDSTDESAKTTIRLNVRKTLKNILLERCKKADDLEMSEDDVQKIAVKIEEELNALFKDNSFKYRAKYRSLMFNIKDPRNQGLFRKILKGNIPPDRLVRMTPEELASMELAKWREQENQHLLDMIKRVQLEQQKSGSGLLLKKTHKGEVEIEDDLTSIIEQDIPKNVLKDVPEDLVEPEKEEVKDSTHLHRSHLFDLNCKICTGKIVPPPVDENVPKKVRVAHSISVDLGSPNASEIVEKSVPKVVDGKSPVSNAGDDSMDQVPTSTVSIESPEINAKSTLKDTPSKTLSSVWKGFIFMQDIAKFVTSAYKVSGPTDHLQADLPDTIQVCGRIVPDQVWDYLGKIKQSGNKELVIIRFQAANEEEAVTYHSFYSYLSSRKRYGVVSNYSKKIKDFYLLPLASTSPVPMVLVPFAGPGLPSPRPHLLLGVIVRHKSKQVLLPVVPRQLPSSKAEVEIIDDSYTPPHEPRSYTPPLPTLSTLEEPKEQEEKSVVSPNSVEKEDLNTYKSPLRVSDLSMEKSKTLSSDKASISDAPPFEKDDDKPYDPEQDILNIPSETPKAQKGDFSLADGKERSTVNLEQQKKILDALSRQVEETENALKQLISQPEDDAIVQSPNAPSLDINSVAETGMSSFLDLPENLQEILNAVRLKTYDKEIGDVDMRIKTLFGKHFNEQKNVTQNSEILRGSNNSSKAQETLEEVYSPQAATPPLNDEDMDRSTISCPSDPRIKLRTSFQDVSFISKDTFSSSTSLNNMSVPDVTTKPQNQLPVETEIPTSKLKSTNSATMPPNILLAGWNSGKEPPPPGIEPTESPSQEGLSIQASPHTSVPQVYPATVQDTSQHVNSAFYPQSFSSFQPGLPLGFSVHTPPPNIKHFPPPPIISTSFPPPPPLPIHVVSPQATDNNLVKDQWPALQPPGNQTEGSEWHAGSSHWKEAADHQGNQGEGDSRYYSSDRSNDYGNDNFYKRDSSNRHWDRPRRFAHGHWVKNPSRGRYTNQRRGKRGPSFRRNLRN</sequence>
<feature type="compositionally biased region" description="Basic and acidic residues" evidence="5">
    <location>
        <begin position="141"/>
        <end position="150"/>
    </location>
</feature>
<feature type="compositionally biased region" description="Basic residues" evidence="5">
    <location>
        <begin position="512"/>
        <end position="526"/>
    </location>
</feature>
<dbReference type="Gene3D" id="2.60.120.650">
    <property type="entry name" value="Cupin"/>
    <property type="match status" value="1"/>
</dbReference>
<dbReference type="CDD" id="cd21541">
    <property type="entry name" value="SPOC_PHF3-like"/>
    <property type="match status" value="1"/>
</dbReference>
<feature type="compositionally biased region" description="Polar residues" evidence="5">
    <location>
        <begin position="2123"/>
        <end position="2139"/>
    </location>
</feature>
<evidence type="ECO:0000259" key="6">
    <source>
        <dbReference type="PROSITE" id="PS50016"/>
    </source>
</evidence>
<dbReference type="PANTHER" id="PTHR11477">
    <property type="entry name" value="TRANSCRIPTION FACTOR S-II ZINC FINGER DOMAIN-CONTAINING PROTEIN"/>
    <property type="match status" value="1"/>
</dbReference>
<feature type="region of interest" description="Disordered" evidence="5">
    <location>
        <begin position="1121"/>
        <end position="1157"/>
    </location>
</feature>
<feature type="compositionally biased region" description="Low complexity" evidence="5">
    <location>
        <begin position="2392"/>
        <end position="2406"/>
    </location>
</feature>
<feature type="compositionally biased region" description="Basic and acidic residues" evidence="5">
    <location>
        <begin position="632"/>
        <end position="656"/>
    </location>
</feature>
<feature type="compositionally biased region" description="Polar residues" evidence="5">
    <location>
        <begin position="2259"/>
        <end position="2270"/>
    </location>
</feature>